<organism evidence="1 2">
    <name type="scientific">Diphasiastrum complanatum</name>
    <name type="common">Issler's clubmoss</name>
    <name type="synonym">Lycopodium complanatum</name>
    <dbReference type="NCBI Taxonomy" id="34168"/>
    <lineage>
        <taxon>Eukaryota</taxon>
        <taxon>Viridiplantae</taxon>
        <taxon>Streptophyta</taxon>
        <taxon>Embryophyta</taxon>
        <taxon>Tracheophyta</taxon>
        <taxon>Lycopodiopsida</taxon>
        <taxon>Lycopodiales</taxon>
        <taxon>Lycopodiaceae</taxon>
        <taxon>Lycopodioideae</taxon>
        <taxon>Diphasiastrum</taxon>
    </lineage>
</organism>
<keyword evidence="2" id="KW-1185">Reference proteome</keyword>
<accession>A0ACC2E6R0</accession>
<reference evidence="2" key="1">
    <citation type="journal article" date="2024" name="Proc. Natl. Acad. Sci. U.S.A.">
        <title>Extraordinary preservation of gene collinearity over three hundred million years revealed in homosporous lycophytes.</title>
        <authorList>
            <person name="Li C."/>
            <person name="Wickell D."/>
            <person name="Kuo L.Y."/>
            <person name="Chen X."/>
            <person name="Nie B."/>
            <person name="Liao X."/>
            <person name="Peng D."/>
            <person name="Ji J."/>
            <person name="Jenkins J."/>
            <person name="Williams M."/>
            <person name="Shu S."/>
            <person name="Plott C."/>
            <person name="Barry K."/>
            <person name="Rajasekar S."/>
            <person name="Grimwood J."/>
            <person name="Han X."/>
            <person name="Sun S."/>
            <person name="Hou Z."/>
            <person name="He W."/>
            <person name="Dai G."/>
            <person name="Sun C."/>
            <person name="Schmutz J."/>
            <person name="Leebens-Mack J.H."/>
            <person name="Li F.W."/>
            <person name="Wang L."/>
        </authorList>
    </citation>
    <scope>NUCLEOTIDE SEQUENCE [LARGE SCALE GENOMIC DNA]</scope>
    <source>
        <strain evidence="2">cv. PW_Plant_1</strain>
    </source>
</reference>
<comment type="caution">
    <text evidence="1">The sequence shown here is derived from an EMBL/GenBank/DDBJ whole genome shotgun (WGS) entry which is preliminary data.</text>
</comment>
<protein>
    <submittedName>
        <fullName evidence="1">Uncharacterized protein</fullName>
    </submittedName>
</protein>
<dbReference type="EMBL" id="CM055094">
    <property type="protein sequence ID" value="KAJ7562200.1"/>
    <property type="molecule type" value="Genomic_DNA"/>
</dbReference>
<evidence type="ECO:0000313" key="2">
    <source>
        <dbReference type="Proteomes" id="UP001162992"/>
    </source>
</evidence>
<evidence type="ECO:0000313" key="1">
    <source>
        <dbReference type="EMBL" id="KAJ7562200.1"/>
    </source>
</evidence>
<gene>
    <name evidence="1" type="ORF">O6H91_03G058700</name>
</gene>
<proteinExistence type="predicted"/>
<name>A0ACC2E6R0_DIPCM</name>
<dbReference type="Proteomes" id="UP001162992">
    <property type="component" value="Chromosome 3"/>
</dbReference>
<sequence>MSGKGVNMRDSRYGRVLGLFLQLLAVRWAVGDDTTSYQMMPSSYGGPEAAMCSSYLYNWCSSKVLKCPKQCPSRSYGGPGKSACFIDCSSKCQATCKHRKPRCWGYGAVCYDPRFVGGDGVMFYFHGQANKDFCLVSDKNLHINAHFIGKRPEGRTRDYTWVKALGIMFDSHKFTVAVKKVSTWNDQFDQLLFSHDGVPITVEAKQLASWTSDNGEVRIERVAATNNVEIVIDRVMAVSLSVKPITEKESKIHKYQITADDCFAHLDIQFKFFNLSSSVDGVLGQTYRPNFSNPVKAGVPMPIMGGEDKYLSSTLLSSDCKSSQFTPSQSDSSNVDYIQISTAECSTRNGLSGIFCRR</sequence>